<dbReference type="Pfam" id="PF08281">
    <property type="entry name" value="Sigma70_r4_2"/>
    <property type="match status" value="1"/>
</dbReference>
<dbReference type="Gene3D" id="1.10.1740.10">
    <property type="match status" value="1"/>
</dbReference>
<keyword evidence="2" id="KW-0805">Transcription regulation</keyword>
<dbReference type="PANTHER" id="PTHR43133:SF51">
    <property type="entry name" value="RNA POLYMERASE SIGMA FACTOR"/>
    <property type="match status" value="1"/>
</dbReference>
<sequence>MEDTERLLVDKSKKGDLDAFEELISAYEKKAYNIAYRMMGNEEDAKDMAQEAFIKIYKSIQNFREESSFSTWLYRIVTNVCLDELRKRKNDRLVPLELNIETDKGSAIVELSAEKETPEDIYERVEKRQLIQNAISSLGDDYKTVIILRDIQGFGYEEIASMLNCSLGTIKSRINRARNQLKDKLRYQLELYEKKSV</sequence>
<keyword evidence="3" id="KW-0731">Sigma factor</keyword>
<dbReference type="InterPro" id="IPR007627">
    <property type="entry name" value="RNA_pol_sigma70_r2"/>
</dbReference>
<dbReference type="RefSeq" id="WP_255225984.1">
    <property type="nucleotide sequence ID" value="NZ_JAJEKE010000001.1"/>
</dbReference>
<dbReference type="EMBL" id="JAJEKE010000001">
    <property type="protein sequence ID" value="MCQ1528501.1"/>
    <property type="molecule type" value="Genomic_DNA"/>
</dbReference>
<dbReference type="Pfam" id="PF04542">
    <property type="entry name" value="Sigma70_r2"/>
    <property type="match status" value="1"/>
</dbReference>
<keyword evidence="4" id="KW-0804">Transcription</keyword>
<evidence type="ECO:0000256" key="2">
    <source>
        <dbReference type="ARBA" id="ARBA00023015"/>
    </source>
</evidence>
<evidence type="ECO:0000256" key="3">
    <source>
        <dbReference type="ARBA" id="ARBA00023082"/>
    </source>
</evidence>
<dbReference type="PANTHER" id="PTHR43133">
    <property type="entry name" value="RNA POLYMERASE ECF-TYPE SIGMA FACTO"/>
    <property type="match status" value="1"/>
</dbReference>
<dbReference type="Gene3D" id="1.10.10.10">
    <property type="entry name" value="Winged helix-like DNA-binding domain superfamily/Winged helix DNA-binding domain"/>
    <property type="match status" value="1"/>
</dbReference>
<accession>A0ABT1NDR9</accession>
<evidence type="ECO:0000313" key="7">
    <source>
        <dbReference type="EMBL" id="MCQ1528501.1"/>
    </source>
</evidence>
<evidence type="ECO:0000313" key="8">
    <source>
        <dbReference type="Proteomes" id="UP001651880"/>
    </source>
</evidence>
<feature type="domain" description="RNA polymerase sigma-70 region 2" evidence="5">
    <location>
        <begin position="23"/>
        <end position="89"/>
    </location>
</feature>
<dbReference type="InterPro" id="IPR013325">
    <property type="entry name" value="RNA_pol_sigma_r2"/>
</dbReference>
<evidence type="ECO:0000259" key="5">
    <source>
        <dbReference type="Pfam" id="PF04542"/>
    </source>
</evidence>
<dbReference type="InterPro" id="IPR014284">
    <property type="entry name" value="RNA_pol_sigma-70_dom"/>
</dbReference>
<organism evidence="7 8">
    <name type="scientific">Lutispora saccharofermentans</name>
    <dbReference type="NCBI Taxonomy" id="3024236"/>
    <lineage>
        <taxon>Bacteria</taxon>
        <taxon>Bacillati</taxon>
        <taxon>Bacillota</taxon>
        <taxon>Clostridia</taxon>
        <taxon>Lutisporales</taxon>
        <taxon>Lutisporaceae</taxon>
        <taxon>Lutispora</taxon>
    </lineage>
</organism>
<keyword evidence="8" id="KW-1185">Reference proteome</keyword>
<name>A0ABT1NDR9_9FIRM</name>
<dbReference type="InterPro" id="IPR039425">
    <property type="entry name" value="RNA_pol_sigma-70-like"/>
</dbReference>
<dbReference type="InterPro" id="IPR013324">
    <property type="entry name" value="RNA_pol_sigma_r3/r4-like"/>
</dbReference>
<feature type="domain" description="RNA polymerase sigma factor 70 region 4 type 2" evidence="6">
    <location>
        <begin position="129"/>
        <end position="181"/>
    </location>
</feature>
<evidence type="ECO:0000256" key="1">
    <source>
        <dbReference type="ARBA" id="ARBA00010641"/>
    </source>
</evidence>
<dbReference type="CDD" id="cd06171">
    <property type="entry name" value="Sigma70_r4"/>
    <property type="match status" value="1"/>
</dbReference>
<reference evidence="7 8" key="1">
    <citation type="submission" date="2021-10" db="EMBL/GenBank/DDBJ databases">
        <title>Lutispora strain m25 sp. nov., a thermophilic, non-spore-forming bacterium isolated from a lab-scale methanogenic bioreactor digesting anaerobic sludge.</title>
        <authorList>
            <person name="El Houari A."/>
            <person name="Mcdonald J."/>
        </authorList>
    </citation>
    <scope>NUCLEOTIDE SEQUENCE [LARGE SCALE GENOMIC DNA]</scope>
    <source>
        <strain evidence="8">m25</strain>
    </source>
</reference>
<comment type="caution">
    <text evidence="7">The sequence shown here is derived from an EMBL/GenBank/DDBJ whole genome shotgun (WGS) entry which is preliminary data.</text>
</comment>
<gene>
    <name evidence="7" type="ORF">LJD61_02915</name>
</gene>
<proteinExistence type="inferred from homology"/>
<dbReference type="InterPro" id="IPR013249">
    <property type="entry name" value="RNA_pol_sigma70_r4_t2"/>
</dbReference>
<dbReference type="SUPFAM" id="SSF88946">
    <property type="entry name" value="Sigma2 domain of RNA polymerase sigma factors"/>
    <property type="match status" value="1"/>
</dbReference>
<dbReference type="Proteomes" id="UP001651880">
    <property type="component" value="Unassembled WGS sequence"/>
</dbReference>
<dbReference type="SUPFAM" id="SSF88659">
    <property type="entry name" value="Sigma3 and sigma4 domains of RNA polymerase sigma factors"/>
    <property type="match status" value="1"/>
</dbReference>
<protein>
    <submittedName>
        <fullName evidence="7">Sigma-70 family RNA polymerase sigma factor</fullName>
    </submittedName>
</protein>
<evidence type="ECO:0000259" key="6">
    <source>
        <dbReference type="Pfam" id="PF08281"/>
    </source>
</evidence>
<dbReference type="NCBIfam" id="TIGR02937">
    <property type="entry name" value="sigma70-ECF"/>
    <property type="match status" value="1"/>
</dbReference>
<dbReference type="InterPro" id="IPR036388">
    <property type="entry name" value="WH-like_DNA-bd_sf"/>
</dbReference>
<evidence type="ECO:0000256" key="4">
    <source>
        <dbReference type="ARBA" id="ARBA00023163"/>
    </source>
</evidence>
<comment type="similarity">
    <text evidence="1">Belongs to the sigma-70 factor family. ECF subfamily.</text>
</comment>